<keyword evidence="2" id="KW-0690">Ribosome biogenesis</keyword>
<protein>
    <recommendedName>
        <fullName evidence="2">HEAT repeat-containing protein 1</fullName>
    </recommendedName>
</protein>
<dbReference type="GO" id="GO:0030686">
    <property type="term" value="C:90S preribosome"/>
    <property type="evidence" value="ECO:0007669"/>
    <property type="project" value="TreeGrafter"/>
</dbReference>
<dbReference type="PANTHER" id="PTHR13457:SF1">
    <property type="entry name" value="HEAT REPEAT-CONTAINING PROTEIN 1"/>
    <property type="match status" value="1"/>
</dbReference>
<dbReference type="Pfam" id="PF08146">
    <property type="entry name" value="BP28CT"/>
    <property type="match status" value="1"/>
</dbReference>
<dbReference type="Pfam" id="PF23243">
    <property type="entry name" value="HEAT_HEATR1"/>
    <property type="match status" value="1"/>
</dbReference>
<evidence type="ECO:0000259" key="3">
    <source>
        <dbReference type="SMART" id="SM01036"/>
    </source>
</evidence>
<comment type="subcellular location">
    <subcellularLocation>
        <location evidence="2">Nucleus</location>
        <location evidence="2">Nucleolus</location>
    </subcellularLocation>
</comment>
<dbReference type="InterPro" id="IPR056473">
    <property type="entry name" value="HEAT_Utp10/HEAT1"/>
</dbReference>
<feature type="domain" description="BP28 C-terminal" evidence="3">
    <location>
        <begin position="1750"/>
        <end position="1886"/>
    </location>
</feature>
<dbReference type="GO" id="GO:0032040">
    <property type="term" value="C:small-subunit processome"/>
    <property type="evidence" value="ECO:0007669"/>
    <property type="project" value="TreeGrafter"/>
</dbReference>
<dbReference type="GO" id="GO:0034455">
    <property type="term" value="C:t-UTP complex"/>
    <property type="evidence" value="ECO:0007669"/>
    <property type="project" value="TreeGrafter"/>
</dbReference>
<sequence length="2019" mass="230332">MSTSLQRQLIALSVPSSSLLDVDRKRASIIFTADEASKYDRETFYQIGLEGLKELYEINQGLFSGYFDSVIFNEAAKSLERAVQDKDTNERLDKVINEFLVAISPYMMIKAPLKCMEWLVYRFHIERFNVDAILECILPFYDTKTFALVIKVFEGQKFQTNPEWLWLVPSIQTGLPVPKATLFANRNVKFITWIFDALTKFLVVHEAQPENLSTFLAFLTSTLLENENLHSSLYMILTMLVIIRKETPETSPKIPATSMMNLVIRTYPPTLEKHAILLLNLVGSAGYFELLSFKKEPELRDRIIQAIAVLSDEMDVYFAAKLVLKSLMIRSDRPSLAKFWEWIGIINLSPHQRAELLKELFFSINNQHQKNKKRICDRLLSGEFALECERKYPVEFTLASETDAAFSEALISAHKKLGRPHDEHAVANFRVQAVNKVLSKAQATLAAWESNKQMNKKNPPKAFLKDTNKFARTLIMRFHDDDKEVVLVLLQAKVSLFKQIFSYGMLIKGYSYIVKKHIHPKCTRLALKKLCRVGELLDPAQKDLKKEVMTVCIPFLLPLDLKSLKLAKVVLRTNFAQKNDIFKKFGPAIQNTELSHKDLCKLSYELLTSEQPELDSHHWIQEFGKENTNFTLALLALVTLRDGDGANIIITNVEKLPLGSYGPYPVKPEHIFKQLKDTLKNRTLSLELLFTRLVKIEMDKELVQKVFTFALLRSEKPEFREICASFMKDLLQKSFTRSSALLDFWMCMILATRSKIQDPQKSEYLLIRSLQFLASVFEKLAATAVSKETGPAAKLIVEEPTVASSPARNTRSSMRGSSVEPLALPLAPRNTRLSRVDSTDSDKSVKDKSEEYKKESSDLVELLLTHCVQHDSTLVRRWGLQCIKIMLQWRHLEPVWRELINYVLKFRAAIQSDKTQLSVAVSKLLNEKDSLKVQDRFLEIVTDENKCEVIREGFVSLCAGASFNVFEKLIPHIQRLLKKDPSDKFLKLYVKTYDGSMKYIEVVEECLNYSQTTKPILKKLTSGLFEVLDLASKKKLFSVMINASVRCQTADVKVSIQRTVRKWLLDTTIINAELENCLVIQRRQVIGSSLVSGRRSIGSTQFLPADTNVDWVARTEAVLEFAQSGKRLKRKTKLIQPLFKILKICITMEEQTPVEYLKQLMLTSLTVACEDEEIENIQSNMNDWVHFQVDSVIDCLRCSRNPQTHHHALILLNYAAKRFPEQVLHGVMSLFTFMGSSILRQDDAYSTQLIQQTVVSIIPTLAKSAGAQQFQRSLVSAGIYRVFTSAVQDIPVHRRVPIFKSLVEVMDPVESMWQVCFIIVDEALMGANKRNVLKADLELAKNILWSFDAPILLKTLEKMYMFLSELPIYDKNRNSDFSKCKTAQSTWSKSVIDLSRKLSLRDAQLVINFTLELIAKTLVRFESLEAKTLDLEPLLEKCLSFSRLLSPLSEDKVFRLIANRNFEVIDKVNAALEPKDFVQVVKLILEKDDNSIKKRILDIFNQRIIQKVEWFGDIYILLELLPCLLAFGNLLSIDQEDTVPLIQTAFLSLKLLSRHLALKSPEEFIPVFELSYRHARHDNKLLASSALLCLSELFCLKSLILPQLNDISKSIQRAFKRSAEDAESSAEELDDHLRKETELSSNLLLVSGMTALNKFVDNLGTFVGTSFLTKSLVSVLSINSKLWGEGEKADNRRKTFDLKLKTLVKTISAKIPLRNSLNSLKKAFGKLIGNSEALSLVLRILRDSIVQAERADFNTLLPALFDTFLNEFLIYRSRVKEEELEVEGSIEGVEDAVIECLVSGIVLKLSETAFRPFYHRLYDWAGENLARKITFYRLSGYAAERLKSLFVTFAGYVIGDAADSLNENLELTKAILHYLYHIFLNDREGFVTTDRFNTLVQPLVDLIESEVVVTNEIPIKDVNATIVQLAVATNDVNRWHHLMDLLVIKADHEDCRVRLYTIALFEAVANELEKDFLELLPPTVQALSNLLGDDHESVQKETRKMLIKLEAIVGEPLQPYFSS</sequence>
<dbReference type="GO" id="GO:0030515">
    <property type="term" value="F:snoRNA binding"/>
    <property type="evidence" value="ECO:0007669"/>
    <property type="project" value="TreeGrafter"/>
</dbReference>
<evidence type="ECO:0000256" key="2">
    <source>
        <dbReference type="RuleBase" id="RU367065"/>
    </source>
</evidence>
<dbReference type="GO" id="GO:0045943">
    <property type="term" value="P:positive regulation of transcription by RNA polymerase I"/>
    <property type="evidence" value="ECO:0007669"/>
    <property type="project" value="TreeGrafter"/>
</dbReference>
<dbReference type="GO" id="GO:0000462">
    <property type="term" value="P:maturation of SSU-rRNA from tricistronic rRNA transcript (SSU-rRNA, 5.8S rRNA, LSU-rRNA)"/>
    <property type="evidence" value="ECO:0007669"/>
    <property type="project" value="TreeGrafter"/>
</dbReference>
<keyword evidence="2" id="KW-0687">Ribonucleoprotein</keyword>
<name>A0A8J2Q1R3_9HEXA</name>
<dbReference type="PANTHER" id="PTHR13457">
    <property type="entry name" value="BAP28"/>
    <property type="match status" value="1"/>
</dbReference>
<evidence type="ECO:0000256" key="1">
    <source>
        <dbReference type="ARBA" id="ARBA00023242"/>
    </source>
</evidence>
<proteinExistence type="inferred from homology"/>
<dbReference type="OrthoDB" id="31183at2759"/>
<dbReference type="EMBL" id="CAJVCH010571274">
    <property type="protein sequence ID" value="CAG7837072.1"/>
    <property type="molecule type" value="Genomic_DNA"/>
</dbReference>
<gene>
    <name evidence="4" type="ORF">AFUS01_LOCUS46240</name>
</gene>
<comment type="caution">
    <text evidence="4">The sequence shown here is derived from an EMBL/GenBank/DDBJ whole genome shotgun (WGS) entry which is preliminary data.</text>
</comment>
<evidence type="ECO:0000313" key="4">
    <source>
        <dbReference type="EMBL" id="CAG7837072.1"/>
    </source>
</evidence>
<keyword evidence="1 2" id="KW-0539">Nucleus</keyword>
<accession>A0A8J2Q1R3</accession>
<dbReference type="InterPro" id="IPR040191">
    <property type="entry name" value="UTP10"/>
</dbReference>
<organism evidence="4 5">
    <name type="scientific">Allacma fusca</name>
    <dbReference type="NCBI Taxonomy" id="39272"/>
    <lineage>
        <taxon>Eukaryota</taxon>
        <taxon>Metazoa</taxon>
        <taxon>Ecdysozoa</taxon>
        <taxon>Arthropoda</taxon>
        <taxon>Hexapoda</taxon>
        <taxon>Collembola</taxon>
        <taxon>Symphypleona</taxon>
        <taxon>Sminthuridae</taxon>
        <taxon>Allacma</taxon>
    </lineage>
</organism>
<dbReference type="SMART" id="SM01036">
    <property type="entry name" value="BP28CT"/>
    <property type="match status" value="1"/>
</dbReference>
<dbReference type="Proteomes" id="UP000708208">
    <property type="component" value="Unassembled WGS sequence"/>
</dbReference>
<keyword evidence="5" id="KW-1185">Reference proteome</keyword>
<evidence type="ECO:0000313" key="5">
    <source>
        <dbReference type="Proteomes" id="UP000708208"/>
    </source>
</evidence>
<comment type="similarity">
    <text evidence="2">Belongs to the HEATR1/UTP10 family.</text>
</comment>
<comment type="function">
    <text evidence="2">Involved in nucleolar processing of pre-18S ribosomal RNA.</text>
</comment>
<reference evidence="4" key="1">
    <citation type="submission" date="2021-06" db="EMBL/GenBank/DDBJ databases">
        <authorList>
            <person name="Hodson N. C."/>
            <person name="Mongue J. A."/>
            <person name="Jaron S. K."/>
        </authorList>
    </citation>
    <scope>NUCLEOTIDE SEQUENCE</scope>
</reference>
<dbReference type="InterPro" id="IPR012954">
    <property type="entry name" value="BP28_C_dom"/>
</dbReference>
<keyword evidence="2" id="KW-0698">rRNA processing</keyword>